<proteinExistence type="inferred from homology"/>
<dbReference type="InterPro" id="IPR051634">
    <property type="entry name" value="Extended_Synaptotagmin"/>
</dbReference>
<feature type="domain" description="C2" evidence="16">
    <location>
        <begin position="157"/>
        <end position="284"/>
    </location>
</feature>
<keyword evidence="8" id="KW-0677">Repeat</keyword>
<evidence type="ECO:0000259" key="16">
    <source>
        <dbReference type="PROSITE" id="PS50004"/>
    </source>
</evidence>
<evidence type="ECO:0000256" key="8">
    <source>
        <dbReference type="ARBA" id="ARBA00022737"/>
    </source>
</evidence>
<dbReference type="GO" id="GO:0005789">
    <property type="term" value="C:endoplasmic reticulum membrane"/>
    <property type="evidence" value="ECO:0007669"/>
    <property type="project" value="UniProtKB-SubCell"/>
</dbReference>
<dbReference type="GO" id="GO:0035091">
    <property type="term" value="F:phosphatidylinositol binding"/>
    <property type="evidence" value="ECO:0007669"/>
    <property type="project" value="TreeGrafter"/>
</dbReference>
<dbReference type="InterPro" id="IPR037749">
    <property type="entry name" value="Ext_Synaptotagmin_C2B"/>
</dbReference>
<dbReference type="Pfam" id="PF17047">
    <property type="entry name" value="SMP_LBD"/>
    <property type="match status" value="1"/>
</dbReference>
<dbReference type="InterPro" id="IPR000008">
    <property type="entry name" value="C2_dom"/>
</dbReference>
<evidence type="ECO:0000256" key="15">
    <source>
        <dbReference type="SAM" id="MobiDB-lite"/>
    </source>
</evidence>
<keyword evidence="6" id="KW-0812">Transmembrane</keyword>
<protein>
    <recommendedName>
        <fullName evidence="20">Extended synaptotagmin-2</fullName>
    </recommendedName>
</protein>
<dbReference type="PANTHER" id="PTHR45761">
    <property type="entry name" value="EXTENDED SYNAPTOTAGMIN-LIKE PROTEIN 2, ISOFORM C"/>
    <property type="match status" value="1"/>
</dbReference>
<evidence type="ECO:0008006" key="20">
    <source>
        <dbReference type="Google" id="ProtNLM"/>
    </source>
</evidence>
<dbReference type="Pfam" id="PF00168">
    <property type="entry name" value="C2"/>
    <property type="match status" value="3"/>
</dbReference>
<feature type="domain" description="SMP-LTD" evidence="17">
    <location>
        <begin position="1"/>
        <end position="166"/>
    </location>
</feature>
<feature type="domain" description="C2" evidence="16">
    <location>
        <begin position="310"/>
        <end position="429"/>
    </location>
</feature>
<name>A0AAV2TGN3_CALDB</name>
<dbReference type="EMBL" id="CAXLJL010000267">
    <property type="protein sequence ID" value="CAL5135630.1"/>
    <property type="molecule type" value="Genomic_DNA"/>
</dbReference>
<evidence type="ECO:0000256" key="7">
    <source>
        <dbReference type="ARBA" id="ARBA00022723"/>
    </source>
</evidence>
<dbReference type="SUPFAM" id="SSF49562">
    <property type="entry name" value="C2 domain (Calcium/lipid-binding domain, CaLB)"/>
    <property type="match status" value="3"/>
</dbReference>
<evidence type="ECO:0000256" key="4">
    <source>
        <dbReference type="ARBA" id="ARBA00022448"/>
    </source>
</evidence>
<dbReference type="CDD" id="cd21670">
    <property type="entry name" value="SMP_ESyt"/>
    <property type="match status" value="1"/>
</dbReference>
<evidence type="ECO:0000256" key="3">
    <source>
        <dbReference type="ARBA" id="ARBA00005867"/>
    </source>
</evidence>
<evidence type="ECO:0000313" key="19">
    <source>
        <dbReference type="Proteomes" id="UP001497525"/>
    </source>
</evidence>
<keyword evidence="7" id="KW-0479">Metal-binding</keyword>
<dbReference type="CDD" id="cd04050">
    <property type="entry name" value="C2B_Synaptotagmin-like"/>
    <property type="match status" value="1"/>
</dbReference>
<dbReference type="InterPro" id="IPR035892">
    <property type="entry name" value="C2_domain_sf"/>
</dbReference>
<dbReference type="PROSITE" id="PS51847">
    <property type="entry name" value="SMP"/>
    <property type="match status" value="1"/>
</dbReference>
<accession>A0AAV2TGN3</accession>
<dbReference type="PROSITE" id="PS50004">
    <property type="entry name" value="C2"/>
    <property type="match status" value="3"/>
</dbReference>
<comment type="similarity">
    <text evidence="3">Belongs to the extended synaptotagmin family.</text>
</comment>
<keyword evidence="5" id="KW-1003">Cell membrane</keyword>
<dbReference type="SMART" id="SM00239">
    <property type="entry name" value="C2"/>
    <property type="match status" value="3"/>
</dbReference>
<dbReference type="Gene3D" id="2.60.40.150">
    <property type="entry name" value="C2 domain"/>
    <property type="match status" value="3"/>
</dbReference>
<feature type="compositionally biased region" description="Polar residues" evidence="15">
    <location>
        <begin position="515"/>
        <end position="525"/>
    </location>
</feature>
<evidence type="ECO:0000256" key="2">
    <source>
        <dbReference type="ARBA" id="ARBA00004477"/>
    </source>
</evidence>
<evidence type="ECO:0000256" key="6">
    <source>
        <dbReference type="ARBA" id="ARBA00022692"/>
    </source>
</evidence>
<dbReference type="Proteomes" id="UP001497525">
    <property type="component" value="Unassembled WGS sequence"/>
</dbReference>
<dbReference type="CDD" id="cd08391">
    <property type="entry name" value="C2A_C2C_Synaptotagmin_like"/>
    <property type="match status" value="1"/>
</dbReference>
<dbReference type="GO" id="GO:0005509">
    <property type="term" value="F:calcium ion binding"/>
    <property type="evidence" value="ECO:0007669"/>
    <property type="project" value="TreeGrafter"/>
</dbReference>
<evidence type="ECO:0000256" key="1">
    <source>
        <dbReference type="ARBA" id="ARBA00004202"/>
    </source>
</evidence>
<sequence>MWPYISDYAKDILVETVQPAVNSNLPKALTPFEFITIDLGDTPPRIGGVKVYMEESLKRNEIMMDLDLMLYSDARIKVMLGKIKAGVKEFELRGTLRVLMRPLVPKVPFAGAVTVCFLDSPYINFTLTDVANLLGLPGLQQTLSNVVRDVVNQLIVLPNRLPVQLVDNVDLQRLKYPMPQGVLRIYVISGRKLKVGDKTMVGRGSSDPYCIVRVGAHTFKTVVVKQTLEPNWNEYFEAIVDVARGQSLELEVYDEDQGNKDDELGITSIPIESVYDRAEIDSWVALENVKTGSVHLKLGWFDFSSDPSDFTEADKKALEYRKASGRSMSSGFLYVVVERATNLRRVKQMQEPSSYCHLIVGREAQMTVVKERTQSPTWDSVHHFLVGDPFVDVLQIIVRDCRSEDNLGSCTIPLKQLLTQSAMIISRPFPLKDSGPEGAMIHLHLQLMALVPGTPKKVDSLETSAQLSDVQLESKPEGSPTATSEVKEAPTAEEQPETVLRNRVQPTPSPVHSPGSVSLTPAQTEDNVEPKGRTSSPVPSPNQPSSDQPIARKSPSPNKDTAPEAPLGRIRVTLQYRSTSNVLEVLIQEAENLTGVDKDGLSDPYVKLYLVDRRGAIKSEKKKTRVHKDELNPVFDEFFEFTMDVDEFSSLAVRLDVKNHVGRFTRSGHTHQMGSAQIQLIDLLTAGSVTNWYTLVPTDSLVGGDTESLYSAD</sequence>
<dbReference type="GO" id="GO:0008429">
    <property type="term" value="F:phosphatidylethanolamine binding"/>
    <property type="evidence" value="ECO:0007669"/>
    <property type="project" value="TreeGrafter"/>
</dbReference>
<evidence type="ECO:0000256" key="12">
    <source>
        <dbReference type="ARBA" id="ARBA00023055"/>
    </source>
</evidence>
<dbReference type="GO" id="GO:0031210">
    <property type="term" value="F:phosphatidylcholine binding"/>
    <property type="evidence" value="ECO:0007669"/>
    <property type="project" value="TreeGrafter"/>
</dbReference>
<evidence type="ECO:0000256" key="9">
    <source>
        <dbReference type="ARBA" id="ARBA00022824"/>
    </source>
</evidence>
<keyword evidence="10" id="KW-0106">Calcium</keyword>
<evidence type="ECO:0000256" key="13">
    <source>
        <dbReference type="ARBA" id="ARBA00023121"/>
    </source>
</evidence>
<evidence type="ECO:0000313" key="18">
    <source>
        <dbReference type="EMBL" id="CAL5135630.1"/>
    </source>
</evidence>
<keyword evidence="13" id="KW-0446">Lipid-binding</keyword>
<keyword evidence="14" id="KW-0472">Membrane</keyword>
<feature type="domain" description="C2" evidence="16">
    <location>
        <begin position="566"/>
        <end position="693"/>
    </location>
</feature>
<organism evidence="18 19">
    <name type="scientific">Calicophoron daubneyi</name>
    <name type="common">Rumen fluke</name>
    <name type="synonym">Paramphistomum daubneyi</name>
    <dbReference type="NCBI Taxonomy" id="300641"/>
    <lineage>
        <taxon>Eukaryota</taxon>
        <taxon>Metazoa</taxon>
        <taxon>Spiralia</taxon>
        <taxon>Lophotrochozoa</taxon>
        <taxon>Platyhelminthes</taxon>
        <taxon>Trematoda</taxon>
        <taxon>Digenea</taxon>
        <taxon>Plagiorchiida</taxon>
        <taxon>Pronocephalata</taxon>
        <taxon>Paramphistomoidea</taxon>
        <taxon>Paramphistomidae</taxon>
        <taxon>Calicophoron</taxon>
    </lineage>
</organism>
<dbReference type="InterPro" id="IPR037733">
    <property type="entry name" value="Ext_Synaptotagmin_C2A"/>
</dbReference>
<keyword evidence="4" id="KW-0813">Transport</keyword>
<dbReference type="GO" id="GO:0005886">
    <property type="term" value="C:plasma membrane"/>
    <property type="evidence" value="ECO:0007669"/>
    <property type="project" value="UniProtKB-SubCell"/>
</dbReference>
<keyword evidence="11" id="KW-1133">Transmembrane helix</keyword>
<dbReference type="InterPro" id="IPR039010">
    <property type="entry name" value="Synaptotagmin_SMP"/>
</dbReference>
<evidence type="ECO:0000256" key="14">
    <source>
        <dbReference type="ARBA" id="ARBA00023136"/>
    </source>
</evidence>
<evidence type="ECO:0000256" key="10">
    <source>
        <dbReference type="ARBA" id="ARBA00022837"/>
    </source>
</evidence>
<dbReference type="InterPro" id="IPR031468">
    <property type="entry name" value="SMP_LBD"/>
</dbReference>
<dbReference type="GO" id="GO:0005544">
    <property type="term" value="F:calcium-dependent phospholipid binding"/>
    <property type="evidence" value="ECO:0007669"/>
    <property type="project" value="TreeGrafter"/>
</dbReference>
<dbReference type="GO" id="GO:0006869">
    <property type="term" value="P:lipid transport"/>
    <property type="evidence" value="ECO:0007669"/>
    <property type="project" value="UniProtKB-KW"/>
</dbReference>
<comment type="subcellular location">
    <subcellularLocation>
        <location evidence="1">Cell membrane</location>
        <topology evidence="1">Peripheral membrane protein</topology>
    </subcellularLocation>
    <subcellularLocation>
        <location evidence="2">Endoplasmic reticulum membrane</location>
        <topology evidence="2">Multi-pass membrane protein</topology>
    </subcellularLocation>
</comment>
<dbReference type="GO" id="GO:0061817">
    <property type="term" value="P:endoplasmic reticulum-plasma membrane tethering"/>
    <property type="evidence" value="ECO:0007669"/>
    <property type="project" value="InterPro"/>
</dbReference>
<gene>
    <name evidence="18" type="ORF">CDAUBV1_LOCUS9758</name>
</gene>
<reference evidence="18" key="1">
    <citation type="submission" date="2024-06" db="EMBL/GenBank/DDBJ databases">
        <authorList>
            <person name="Liu X."/>
            <person name="Lenzi L."/>
            <person name="Haldenby T S."/>
            <person name="Uol C."/>
        </authorList>
    </citation>
    <scope>NUCLEOTIDE SEQUENCE</scope>
</reference>
<keyword evidence="12" id="KW-0445">Lipid transport</keyword>
<evidence type="ECO:0000256" key="5">
    <source>
        <dbReference type="ARBA" id="ARBA00022475"/>
    </source>
</evidence>
<feature type="region of interest" description="Disordered" evidence="15">
    <location>
        <begin position="467"/>
        <end position="567"/>
    </location>
</feature>
<comment type="caution">
    <text evidence="18">The sequence shown here is derived from an EMBL/GenBank/DDBJ whole genome shotgun (WGS) entry which is preliminary data.</text>
</comment>
<evidence type="ECO:0000256" key="11">
    <source>
        <dbReference type="ARBA" id="ARBA00022989"/>
    </source>
</evidence>
<dbReference type="AlphaFoldDB" id="A0AAV2TGN3"/>
<dbReference type="PANTHER" id="PTHR45761:SF1">
    <property type="entry name" value="EXTENDED SYNAPTOTAGMIN-LIKE PROTEIN 2, ISOFORM C"/>
    <property type="match status" value="1"/>
</dbReference>
<keyword evidence="9" id="KW-0256">Endoplasmic reticulum</keyword>
<evidence type="ECO:0000259" key="17">
    <source>
        <dbReference type="PROSITE" id="PS51847"/>
    </source>
</evidence>
<dbReference type="FunFam" id="2.60.40.150:FF:000025">
    <property type="entry name" value="Extended synaptotagmin 2"/>
    <property type="match status" value="1"/>
</dbReference>